<dbReference type="AlphaFoldDB" id="A0A7X1J8N0"/>
<proteinExistence type="predicted"/>
<comment type="caution">
    <text evidence="2">The sequence shown here is derived from an EMBL/GenBank/DDBJ whole genome shotgun (WGS) entry which is preliminary data.</text>
</comment>
<dbReference type="Proteomes" id="UP000584670">
    <property type="component" value="Unassembled WGS sequence"/>
</dbReference>
<reference evidence="2 3" key="1">
    <citation type="submission" date="2020-08" db="EMBL/GenBank/DDBJ databases">
        <title>Streptomyces sp. PSKA01 genome sequencing and assembly.</title>
        <authorList>
            <person name="Mandal S."/>
            <person name="Maiti P.K."/>
            <person name="Das P."/>
        </authorList>
    </citation>
    <scope>NUCLEOTIDE SEQUENCE [LARGE SCALE GENOMIC DNA]</scope>
    <source>
        <strain evidence="2 3">PSKA01</strain>
    </source>
</reference>
<keyword evidence="3" id="KW-1185">Reference proteome</keyword>
<feature type="region of interest" description="Disordered" evidence="1">
    <location>
        <begin position="49"/>
        <end position="98"/>
    </location>
</feature>
<gene>
    <name evidence="2" type="ORF">H4N64_32515</name>
</gene>
<protein>
    <submittedName>
        <fullName evidence="2">Uncharacterized protein</fullName>
    </submittedName>
</protein>
<organism evidence="2 3">
    <name type="scientific">Streptomyces cupreus</name>
    <dbReference type="NCBI Taxonomy" id="2759956"/>
    <lineage>
        <taxon>Bacteria</taxon>
        <taxon>Bacillati</taxon>
        <taxon>Actinomycetota</taxon>
        <taxon>Actinomycetes</taxon>
        <taxon>Kitasatosporales</taxon>
        <taxon>Streptomycetaceae</taxon>
        <taxon>Streptomyces</taxon>
    </lineage>
</organism>
<sequence>MVVLAPDEYERLAAARRKLGGQAAHLHAMKRELQQARAALDDIEKVLAEAPECHQPGSGQSADGEVDSLRRRLQAVLRTHRPAPHSGTSPKPPPNGPG</sequence>
<name>A0A7X1J8N0_9ACTN</name>
<dbReference type="EMBL" id="JACMSF010000046">
    <property type="protein sequence ID" value="MBC2906194.1"/>
    <property type="molecule type" value="Genomic_DNA"/>
</dbReference>
<accession>A0A7X1J8N0</accession>
<dbReference type="RefSeq" id="WP_186286041.1">
    <property type="nucleotide sequence ID" value="NZ_JACMSF010000046.1"/>
</dbReference>
<evidence type="ECO:0000313" key="2">
    <source>
        <dbReference type="EMBL" id="MBC2906194.1"/>
    </source>
</evidence>
<evidence type="ECO:0000256" key="1">
    <source>
        <dbReference type="SAM" id="MobiDB-lite"/>
    </source>
</evidence>
<evidence type="ECO:0000313" key="3">
    <source>
        <dbReference type="Proteomes" id="UP000584670"/>
    </source>
</evidence>